<feature type="non-terminal residue" evidence="2">
    <location>
        <position position="163"/>
    </location>
</feature>
<evidence type="ECO:0000256" key="1">
    <source>
        <dbReference type="SAM" id="Phobius"/>
    </source>
</evidence>
<gene>
    <name evidence="2" type="ORF">CR513_44682</name>
</gene>
<dbReference type="EMBL" id="QJKJ01009843">
    <property type="protein sequence ID" value="RDX75429.1"/>
    <property type="molecule type" value="Genomic_DNA"/>
</dbReference>
<organism evidence="2 3">
    <name type="scientific">Mucuna pruriens</name>
    <name type="common">Velvet bean</name>
    <name type="synonym">Dolichos pruriens</name>
    <dbReference type="NCBI Taxonomy" id="157652"/>
    <lineage>
        <taxon>Eukaryota</taxon>
        <taxon>Viridiplantae</taxon>
        <taxon>Streptophyta</taxon>
        <taxon>Embryophyta</taxon>
        <taxon>Tracheophyta</taxon>
        <taxon>Spermatophyta</taxon>
        <taxon>Magnoliopsida</taxon>
        <taxon>eudicotyledons</taxon>
        <taxon>Gunneridae</taxon>
        <taxon>Pentapetalae</taxon>
        <taxon>rosids</taxon>
        <taxon>fabids</taxon>
        <taxon>Fabales</taxon>
        <taxon>Fabaceae</taxon>
        <taxon>Papilionoideae</taxon>
        <taxon>50 kb inversion clade</taxon>
        <taxon>NPAAA clade</taxon>
        <taxon>indigoferoid/millettioid clade</taxon>
        <taxon>Phaseoleae</taxon>
        <taxon>Mucuna</taxon>
    </lineage>
</organism>
<evidence type="ECO:0000313" key="2">
    <source>
        <dbReference type="EMBL" id="RDX75429.1"/>
    </source>
</evidence>
<sequence>MGFPCLLITSLGKFGNLVDTVTFLGYNILKSVSDKYGFSMFADNISWKGVHRCPVVSAKFANLVETVICLAHDILKSVFDKYELLMLYDNISWKEEYNYDLLKKTSDSQVSASFGNLVVTVTFLGYNILGVSLIYMGFPCFLITSLGKLHLDSTSQNLCPSFT</sequence>
<comment type="caution">
    <text evidence="2">The sequence shown here is derived from an EMBL/GenBank/DDBJ whole genome shotgun (WGS) entry which is preliminary data.</text>
</comment>
<reference evidence="2" key="1">
    <citation type="submission" date="2018-05" db="EMBL/GenBank/DDBJ databases">
        <title>Draft genome of Mucuna pruriens seed.</title>
        <authorList>
            <person name="Nnadi N.E."/>
            <person name="Vos R."/>
            <person name="Hasami M.H."/>
            <person name="Devisetty U.K."/>
            <person name="Aguiy J.C."/>
        </authorList>
    </citation>
    <scope>NUCLEOTIDE SEQUENCE [LARGE SCALE GENOMIC DNA]</scope>
    <source>
        <strain evidence="2">JCA_2017</strain>
    </source>
</reference>
<feature type="transmembrane region" description="Helical" evidence="1">
    <location>
        <begin position="114"/>
        <end position="138"/>
    </location>
</feature>
<accession>A0A371FAV9</accession>
<protein>
    <submittedName>
        <fullName evidence="2">Uncharacterized protein</fullName>
    </submittedName>
</protein>
<dbReference type="Proteomes" id="UP000257109">
    <property type="component" value="Unassembled WGS sequence"/>
</dbReference>
<keyword evidence="1" id="KW-0812">Transmembrane</keyword>
<proteinExistence type="predicted"/>
<name>A0A371FAV9_MUCPR</name>
<keyword evidence="1" id="KW-1133">Transmembrane helix</keyword>
<keyword evidence="3" id="KW-1185">Reference proteome</keyword>
<dbReference type="AlphaFoldDB" id="A0A371FAV9"/>
<evidence type="ECO:0000313" key="3">
    <source>
        <dbReference type="Proteomes" id="UP000257109"/>
    </source>
</evidence>
<keyword evidence="1" id="KW-0472">Membrane</keyword>